<dbReference type="InterPro" id="IPR013087">
    <property type="entry name" value="Znf_C2H2_type"/>
</dbReference>
<gene>
    <name evidence="9" type="ORF">LY90DRAFT_334159</name>
</gene>
<evidence type="ECO:0000259" key="8">
    <source>
        <dbReference type="PROSITE" id="PS50157"/>
    </source>
</evidence>
<evidence type="ECO:0000256" key="6">
    <source>
        <dbReference type="ARBA" id="ARBA00023242"/>
    </source>
</evidence>
<dbReference type="GO" id="GO:0005634">
    <property type="term" value="C:nucleus"/>
    <property type="evidence" value="ECO:0007669"/>
    <property type="project" value="UniProtKB-SubCell"/>
</dbReference>
<keyword evidence="3" id="KW-0677">Repeat</keyword>
<keyword evidence="6" id="KW-0539">Nucleus</keyword>
<feature type="domain" description="C2H2-type" evidence="8">
    <location>
        <begin position="28"/>
        <end position="52"/>
    </location>
</feature>
<evidence type="ECO:0000256" key="4">
    <source>
        <dbReference type="ARBA" id="ARBA00022771"/>
    </source>
</evidence>
<accession>A0A1Y1Z2K2</accession>
<keyword evidence="10" id="KW-1185">Reference proteome</keyword>
<feature type="non-terminal residue" evidence="9">
    <location>
        <position position="1"/>
    </location>
</feature>
<proteinExistence type="predicted"/>
<evidence type="ECO:0000256" key="7">
    <source>
        <dbReference type="PROSITE-ProRule" id="PRU00042"/>
    </source>
</evidence>
<dbReference type="InterPro" id="IPR036236">
    <property type="entry name" value="Znf_C2H2_sf"/>
</dbReference>
<feature type="non-terminal residue" evidence="9">
    <location>
        <position position="52"/>
    </location>
</feature>
<organism evidence="9 10">
    <name type="scientific">Neocallimastix californiae</name>
    <dbReference type="NCBI Taxonomy" id="1754190"/>
    <lineage>
        <taxon>Eukaryota</taxon>
        <taxon>Fungi</taxon>
        <taxon>Fungi incertae sedis</taxon>
        <taxon>Chytridiomycota</taxon>
        <taxon>Chytridiomycota incertae sedis</taxon>
        <taxon>Neocallimastigomycetes</taxon>
        <taxon>Neocallimastigales</taxon>
        <taxon>Neocallimastigaceae</taxon>
        <taxon>Neocallimastix</taxon>
    </lineage>
</organism>
<dbReference type="GO" id="GO:0008270">
    <property type="term" value="F:zinc ion binding"/>
    <property type="evidence" value="ECO:0007669"/>
    <property type="project" value="UniProtKB-KW"/>
</dbReference>
<name>A0A1Y1Z2K2_9FUNG</name>
<dbReference type="AlphaFoldDB" id="A0A1Y1Z2K2"/>
<keyword evidence="5" id="KW-0862">Zinc</keyword>
<keyword evidence="2" id="KW-0479">Metal-binding</keyword>
<dbReference type="SMART" id="SM00355">
    <property type="entry name" value="ZnF_C2H2"/>
    <property type="match status" value="2"/>
</dbReference>
<evidence type="ECO:0000256" key="3">
    <source>
        <dbReference type="ARBA" id="ARBA00022737"/>
    </source>
</evidence>
<dbReference type="PANTHER" id="PTHR24394:SF44">
    <property type="entry name" value="ZINC FINGER PROTEIN 271-LIKE"/>
    <property type="match status" value="1"/>
</dbReference>
<reference evidence="9 10" key="1">
    <citation type="submission" date="2016-08" db="EMBL/GenBank/DDBJ databases">
        <title>A Parts List for Fungal Cellulosomes Revealed by Comparative Genomics.</title>
        <authorList>
            <consortium name="DOE Joint Genome Institute"/>
            <person name="Haitjema C.H."/>
            <person name="Gilmore S.P."/>
            <person name="Henske J.K."/>
            <person name="Solomon K.V."/>
            <person name="De Groot R."/>
            <person name="Kuo A."/>
            <person name="Mondo S.J."/>
            <person name="Salamov A.A."/>
            <person name="Labutti K."/>
            <person name="Zhao Z."/>
            <person name="Chiniquy J."/>
            <person name="Barry K."/>
            <person name="Brewer H.M."/>
            <person name="Purvine S.O."/>
            <person name="Wright A.T."/>
            <person name="Boxma B."/>
            <person name="Van Alen T."/>
            <person name="Hackstein J.H."/>
            <person name="Baker S.E."/>
            <person name="Grigoriev I.V."/>
            <person name="O'Malley M.A."/>
        </authorList>
    </citation>
    <scope>NUCLEOTIDE SEQUENCE [LARGE SCALE GENOMIC DNA]</scope>
    <source>
        <strain evidence="9 10">G1</strain>
    </source>
</reference>
<dbReference type="PROSITE" id="PS50157">
    <property type="entry name" value="ZINC_FINGER_C2H2_2"/>
    <property type="match status" value="2"/>
</dbReference>
<dbReference type="Proteomes" id="UP000193920">
    <property type="component" value="Unassembled WGS sequence"/>
</dbReference>
<evidence type="ECO:0000313" key="10">
    <source>
        <dbReference type="Proteomes" id="UP000193920"/>
    </source>
</evidence>
<sequence>ECDICHKIFSRKYDLIRHRRLHTGDTPYKCKICGQGFTRSDHRDRHIRRTSC</sequence>
<evidence type="ECO:0000256" key="2">
    <source>
        <dbReference type="ARBA" id="ARBA00022723"/>
    </source>
</evidence>
<evidence type="ECO:0000256" key="1">
    <source>
        <dbReference type="ARBA" id="ARBA00004123"/>
    </source>
</evidence>
<dbReference type="STRING" id="1754190.A0A1Y1Z2K2"/>
<evidence type="ECO:0000313" key="9">
    <source>
        <dbReference type="EMBL" id="ORY04530.1"/>
    </source>
</evidence>
<evidence type="ECO:0000256" key="5">
    <source>
        <dbReference type="ARBA" id="ARBA00022833"/>
    </source>
</evidence>
<feature type="domain" description="C2H2-type" evidence="8">
    <location>
        <begin position="1"/>
        <end position="27"/>
    </location>
</feature>
<dbReference type="GO" id="GO:0000981">
    <property type="term" value="F:DNA-binding transcription factor activity, RNA polymerase II-specific"/>
    <property type="evidence" value="ECO:0007669"/>
    <property type="project" value="TreeGrafter"/>
</dbReference>
<comment type="subcellular location">
    <subcellularLocation>
        <location evidence="1">Nucleus</location>
    </subcellularLocation>
</comment>
<dbReference type="FunFam" id="3.30.160.60:FF:000096">
    <property type="entry name" value="Zinc finger and BTB domain-containing protein 18 isoform 1"/>
    <property type="match status" value="1"/>
</dbReference>
<dbReference type="FunFam" id="3.30.160.60:FF:000630">
    <property type="entry name" value="Zinc finger protein 180"/>
    <property type="match status" value="1"/>
</dbReference>
<dbReference type="EMBL" id="MCOG01000462">
    <property type="protein sequence ID" value="ORY04530.1"/>
    <property type="molecule type" value="Genomic_DNA"/>
</dbReference>
<comment type="caution">
    <text evidence="9">The sequence shown here is derived from an EMBL/GenBank/DDBJ whole genome shotgun (WGS) entry which is preliminary data.</text>
</comment>
<protein>
    <recommendedName>
        <fullName evidence="8">C2H2-type domain-containing protein</fullName>
    </recommendedName>
</protein>
<dbReference type="PROSITE" id="PS00028">
    <property type="entry name" value="ZINC_FINGER_C2H2_1"/>
    <property type="match status" value="1"/>
</dbReference>
<dbReference type="SUPFAM" id="SSF57667">
    <property type="entry name" value="beta-beta-alpha zinc fingers"/>
    <property type="match status" value="1"/>
</dbReference>
<dbReference type="Pfam" id="PF00096">
    <property type="entry name" value="zf-C2H2"/>
    <property type="match status" value="2"/>
</dbReference>
<dbReference type="Gene3D" id="3.30.160.60">
    <property type="entry name" value="Classic Zinc Finger"/>
    <property type="match status" value="2"/>
</dbReference>
<keyword evidence="4 7" id="KW-0863">Zinc-finger</keyword>
<dbReference type="PANTHER" id="PTHR24394">
    <property type="entry name" value="ZINC FINGER PROTEIN"/>
    <property type="match status" value="1"/>
</dbReference>
<dbReference type="OrthoDB" id="8922241at2759"/>